<evidence type="ECO:0000313" key="2">
    <source>
        <dbReference type="EMBL" id="MDA1384672.1"/>
    </source>
</evidence>
<dbReference type="Pfam" id="PF13367">
    <property type="entry name" value="PrsW-protease"/>
    <property type="match status" value="1"/>
</dbReference>
<feature type="transmembrane region" description="Helical" evidence="1">
    <location>
        <begin position="20"/>
        <end position="37"/>
    </location>
</feature>
<feature type="transmembrane region" description="Helical" evidence="1">
    <location>
        <begin position="264"/>
        <end position="281"/>
    </location>
</feature>
<name>A0A9X3PGU5_9ACTN</name>
<protein>
    <submittedName>
        <fullName evidence="2">PrsW family intramembrane metalloprotease</fullName>
    </submittedName>
    <submittedName>
        <fullName evidence="3">RsiW-degrading membrane proteinase PrsW (M82 family)</fullName>
    </submittedName>
</protein>
<dbReference type="InterPro" id="IPR026898">
    <property type="entry name" value="PrsW"/>
</dbReference>
<feature type="transmembrane region" description="Helical" evidence="1">
    <location>
        <begin position="197"/>
        <end position="223"/>
    </location>
</feature>
<feature type="transmembrane region" description="Helical" evidence="1">
    <location>
        <begin position="43"/>
        <end position="68"/>
    </location>
</feature>
<dbReference type="Proteomes" id="UP001183604">
    <property type="component" value="Unassembled WGS sequence"/>
</dbReference>
<sequence length="377" mass="39978">MTTYAHTVMPRPANISARTVAFWMLIIVSAFGLWTLQSDFLPVVIAFPGSAALGVLVTGFGIVVALWIARRFLRPVQAPAWSGTWLALMWGAFGACGLALVMNGILLSAWSRALGPNAAGDWAAALTAPINEEAAKAAGVVLLACVSTRLVRSTADGFVYGALVGFGFQIMENFTYGLNGIGLAGGVDPVGATGQVLWVRILLTGIGSHWTMSAVAGAGIGYLVSASGRSTARRIGVAAGCFALAMGMHWLFNSPLFGGIAGTIGKPLANFAIMVVVYLVVRRGFRARWAAVTAEEVQYGSLAPVEAESLSKRRARRRFLRSFGAVRVAQQRLQQLELDLLEERIPEGIDPAAAQPWRDAVAAARQGTLLDRPPQVL</sequence>
<keyword evidence="2" id="KW-0482">Metalloprotease</keyword>
<dbReference type="RefSeq" id="WP_270121147.1">
    <property type="nucleotide sequence ID" value="NZ_BAAAOM010000002.1"/>
</dbReference>
<comment type="caution">
    <text evidence="2">The sequence shown here is derived from an EMBL/GenBank/DDBJ whole genome shotgun (WGS) entry which is preliminary data.</text>
</comment>
<accession>A0A9X3PGU5</accession>
<dbReference type="PANTHER" id="PTHR36844:SF1">
    <property type="entry name" value="PROTEASE PRSW"/>
    <property type="match status" value="1"/>
</dbReference>
<dbReference type="Proteomes" id="UP001145799">
    <property type="component" value="Unassembled WGS sequence"/>
</dbReference>
<dbReference type="EMBL" id="JAPZVQ010000003">
    <property type="protein sequence ID" value="MDA1384672.1"/>
    <property type="molecule type" value="Genomic_DNA"/>
</dbReference>
<keyword evidence="2" id="KW-0378">Hydrolase</keyword>
<evidence type="ECO:0000313" key="3">
    <source>
        <dbReference type="EMBL" id="MDR7337875.1"/>
    </source>
</evidence>
<gene>
    <name evidence="3" type="ORF">J2S69_001594</name>
    <name evidence="2" type="ORF">O2L01_06735</name>
</gene>
<keyword evidence="1" id="KW-0812">Transmembrane</keyword>
<dbReference type="GO" id="GO:0008237">
    <property type="term" value="F:metallopeptidase activity"/>
    <property type="evidence" value="ECO:0007669"/>
    <property type="project" value="UniProtKB-KW"/>
</dbReference>
<evidence type="ECO:0000313" key="5">
    <source>
        <dbReference type="Proteomes" id="UP001183604"/>
    </source>
</evidence>
<organism evidence="2 4">
    <name type="scientific">Glycomyces lechevalierae</name>
    <dbReference type="NCBI Taxonomy" id="256034"/>
    <lineage>
        <taxon>Bacteria</taxon>
        <taxon>Bacillati</taxon>
        <taxon>Actinomycetota</taxon>
        <taxon>Actinomycetes</taxon>
        <taxon>Glycomycetales</taxon>
        <taxon>Glycomycetaceae</taxon>
        <taxon>Glycomyces</taxon>
    </lineage>
</organism>
<evidence type="ECO:0000256" key="1">
    <source>
        <dbReference type="SAM" id="Phobius"/>
    </source>
</evidence>
<keyword evidence="2" id="KW-0645">Protease</keyword>
<dbReference type="PANTHER" id="PTHR36844">
    <property type="entry name" value="PROTEASE PRSW"/>
    <property type="match status" value="1"/>
</dbReference>
<dbReference type="AlphaFoldDB" id="A0A9X3PGU5"/>
<keyword evidence="1" id="KW-1133">Transmembrane helix</keyword>
<reference evidence="2" key="1">
    <citation type="submission" date="2022-12" db="EMBL/GenBank/DDBJ databases">
        <title>Gycomyces niveus sp.nov., a novel actinomycete isolated from soil in Shouguang.</title>
        <authorList>
            <person name="Yang X."/>
        </authorList>
    </citation>
    <scope>NUCLEOTIDE SEQUENCE</scope>
    <source>
        <strain evidence="2">DSM 44724</strain>
    </source>
</reference>
<proteinExistence type="predicted"/>
<evidence type="ECO:0000313" key="4">
    <source>
        <dbReference type="Proteomes" id="UP001145799"/>
    </source>
</evidence>
<feature type="transmembrane region" description="Helical" evidence="1">
    <location>
        <begin position="235"/>
        <end position="252"/>
    </location>
</feature>
<reference evidence="3 5" key="2">
    <citation type="submission" date="2023-07" db="EMBL/GenBank/DDBJ databases">
        <title>Sequencing the genomes of 1000 actinobacteria strains.</title>
        <authorList>
            <person name="Klenk H.-P."/>
        </authorList>
    </citation>
    <scope>NUCLEOTIDE SEQUENCE [LARGE SCALE GENOMIC DNA]</scope>
    <source>
        <strain evidence="3 5">DSM 44724</strain>
    </source>
</reference>
<dbReference type="EMBL" id="JAVDYD010000001">
    <property type="protein sequence ID" value="MDR7337875.1"/>
    <property type="molecule type" value="Genomic_DNA"/>
</dbReference>
<feature type="transmembrane region" description="Helical" evidence="1">
    <location>
        <begin position="80"/>
        <end position="106"/>
    </location>
</feature>
<keyword evidence="5" id="KW-1185">Reference proteome</keyword>
<keyword evidence="1" id="KW-0472">Membrane</keyword>